<organism evidence="2 3">
    <name type="scientific">[Myrmecia] bisecta</name>
    <dbReference type="NCBI Taxonomy" id="41462"/>
    <lineage>
        <taxon>Eukaryota</taxon>
        <taxon>Viridiplantae</taxon>
        <taxon>Chlorophyta</taxon>
        <taxon>core chlorophytes</taxon>
        <taxon>Trebouxiophyceae</taxon>
        <taxon>Trebouxiales</taxon>
        <taxon>Trebouxiaceae</taxon>
        <taxon>Myrmecia</taxon>
    </lineage>
</organism>
<dbReference type="EMBL" id="JALJOR010000003">
    <property type="protein sequence ID" value="KAK9820240.1"/>
    <property type="molecule type" value="Genomic_DNA"/>
</dbReference>
<dbReference type="InterPro" id="IPR027417">
    <property type="entry name" value="P-loop_NTPase"/>
</dbReference>
<dbReference type="Gene3D" id="3.40.50.300">
    <property type="entry name" value="P-loop containing nucleotide triphosphate hydrolases"/>
    <property type="match status" value="1"/>
</dbReference>
<comment type="similarity">
    <text evidence="1">Belongs to the shikimate kinase family.</text>
</comment>
<evidence type="ECO:0000256" key="1">
    <source>
        <dbReference type="ARBA" id="ARBA00006997"/>
    </source>
</evidence>
<sequence length="194" mass="20673">MLDRFATSRKAGKAGKEKDLATDIIEKLRNISIAIVGDNTAANQRVAALLAGELEYVPLDTKSIVEQLLKCSVEELVAQEGITSLALVEAAALESLSTNIRCCIATCGGGGAAARGDCWRHLFGTVTVWLDDHTEASQDAAPQREAYAQAEVHVKVDTAGRQADDDSVVDEIARDASAGTTSWWSLSVHFTKDA</sequence>
<name>A0AAW1QFQ8_9CHLO</name>
<dbReference type="PANTHER" id="PTHR21087:SF23">
    <property type="entry name" value="INACTIVE SHIKIMATE KINASE LIKE 2, CHLOROPLASTIC-RELATED"/>
    <property type="match status" value="1"/>
</dbReference>
<accession>A0AAW1QFQ8</accession>
<evidence type="ECO:0000313" key="2">
    <source>
        <dbReference type="EMBL" id="KAK9820240.1"/>
    </source>
</evidence>
<protein>
    <submittedName>
        <fullName evidence="2">Uncharacterized protein</fullName>
    </submittedName>
</protein>
<dbReference type="Pfam" id="PF01202">
    <property type="entry name" value="SKI"/>
    <property type="match status" value="1"/>
</dbReference>
<dbReference type="GO" id="GO:0005829">
    <property type="term" value="C:cytosol"/>
    <property type="evidence" value="ECO:0007669"/>
    <property type="project" value="TreeGrafter"/>
</dbReference>
<dbReference type="InterPro" id="IPR031322">
    <property type="entry name" value="Shikimate/glucono_kinase"/>
</dbReference>
<dbReference type="AlphaFoldDB" id="A0AAW1QFQ8"/>
<gene>
    <name evidence="2" type="ORF">WJX72_007827</name>
</gene>
<dbReference type="GO" id="GO:0004765">
    <property type="term" value="F:shikimate kinase activity"/>
    <property type="evidence" value="ECO:0007669"/>
    <property type="project" value="TreeGrafter"/>
</dbReference>
<comment type="caution">
    <text evidence="2">The sequence shown here is derived from an EMBL/GenBank/DDBJ whole genome shotgun (WGS) entry which is preliminary data.</text>
</comment>
<dbReference type="Proteomes" id="UP001489004">
    <property type="component" value="Unassembled WGS sequence"/>
</dbReference>
<evidence type="ECO:0000313" key="3">
    <source>
        <dbReference type="Proteomes" id="UP001489004"/>
    </source>
</evidence>
<dbReference type="PANTHER" id="PTHR21087">
    <property type="entry name" value="SHIKIMATE KINASE"/>
    <property type="match status" value="1"/>
</dbReference>
<reference evidence="2 3" key="1">
    <citation type="journal article" date="2024" name="Nat. Commun.">
        <title>Phylogenomics reveals the evolutionary origins of lichenization in chlorophyte algae.</title>
        <authorList>
            <person name="Puginier C."/>
            <person name="Libourel C."/>
            <person name="Otte J."/>
            <person name="Skaloud P."/>
            <person name="Haon M."/>
            <person name="Grisel S."/>
            <person name="Petersen M."/>
            <person name="Berrin J.G."/>
            <person name="Delaux P.M."/>
            <person name="Dal Grande F."/>
            <person name="Keller J."/>
        </authorList>
    </citation>
    <scope>NUCLEOTIDE SEQUENCE [LARGE SCALE GENOMIC DNA]</scope>
    <source>
        <strain evidence="2 3">SAG 2043</strain>
    </source>
</reference>
<proteinExistence type="inferred from homology"/>
<keyword evidence="3" id="KW-1185">Reference proteome</keyword>